<feature type="domain" description="C2H2-type" evidence="2">
    <location>
        <begin position="258"/>
        <end position="281"/>
    </location>
</feature>
<evidence type="ECO:0000313" key="4">
    <source>
        <dbReference type="EMBL" id="RMX39358.1"/>
    </source>
</evidence>
<evidence type="ECO:0000256" key="1">
    <source>
        <dbReference type="SAM" id="MobiDB-lite"/>
    </source>
</evidence>
<dbReference type="AlphaFoldDB" id="A0A3M6TDE8"/>
<evidence type="ECO:0008006" key="6">
    <source>
        <dbReference type="Google" id="ProtNLM"/>
    </source>
</evidence>
<feature type="compositionally biased region" description="Low complexity" evidence="1">
    <location>
        <begin position="568"/>
        <end position="583"/>
    </location>
</feature>
<dbReference type="InterPro" id="IPR036236">
    <property type="entry name" value="Znf_C2H2_sf"/>
</dbReference>
<gene>
    <name evidence="4" type="ORF">pdam_00017918</name>
</gene>
<feature type="domain" description="C2H2-type" evidence="2">
    <location>
        <begin position="133"/>
        <end position="157"/>
    </location>
</feature>
<keyword evidence="5" id="KW-1185">Reference proteome</keyword>
<dbReference type="Proteomes" id="UP000275408">
    <property type="component" value="Unassembled WGS sequence"/>
</dbReference>
<sequence length="657" mass="72221">MHYGTMATNAGEEIVSDGDPNQVVPPNDAKQEVSEGKEQNPYGDFASAEPPELIQPGPPETRMKRVDPRHQWINTDKAIPYLCKLCDYTADCSEAYQYHCMSPRHIKRAIEEFNIKIPKRLEEKEEKKPPPQYNCQVCLVTCNSDSAWNAHLIGQKHRKALEKQGAEKAQQKAQERGFMNTAMNTGFNRGGRGGGGPVRGGAYLPGHSRKPYEKPVHAVQQPSLSGPIGAKDFATYPEPLIGLEYVTEIQVIGQSPRYHCELCDSKFDHNLKFPHLVGSKHRFNVLKEKVPDVAQSIRAGVQKRSELSSKLLEEAHKLEMMLGRQQVKTRVEKSPFNVINNQVANNQTVTHQMGRGEILMKYKRKNIPQILAKQPWQSARGRGHGNMRGGQGAQGGSFAGRGQATMRGGRGGQQGNPHSYNQQQPTASNRGGRGRTRVSPGGKRQNQSWGQNYPYYESQTNQTFPAGSYGENDDVSIEWNSGRHGEGNPMLPPEAFKPRSPPRLAQYNDNSDDFYDSYYGNNSGSNYEFNSPYPNQTTSDQRSDPYGQMPSANEQRFHSYGHAPTTVAGGATSGSSSGAGSASSRDRAPNNMSLLQGAIEDLGKLVTSEEDASMALHVSNALTQALLQFRMNNLPKESLGDSNTTGAVGATSTNPGT</sequence>
<evidence type="ECO:0000313" key="5">
    <source>
        <dbReference type="Proteomes" id="UP000275408"/>
    </source>
</evidence>
<dbReference type="PANTHER" id="PTHR45762">
    <property type="entry name" value="ZINC FINGER RNA-BINDING PROTEIN"/>
    <property type="match status" value="1"/>
</dbReference>
<dbReference type="Gene3D" id="3.30.160.60">
    <property type="entry name" value="Classic Zinc Finger"/>
    <property type="match status" value="1"/>
</dbReference>
<feature type="compositionally biased region" description="Polar residues" evidence="1">
    <location>
        <begin position="444"/>
        <end position="465"/>
    </location>
</feature>
<evidence type="ECO:0000259" key="2">
    <source>
        <dbReference type="SMART" id="SM00355"/>
    </source>
</evidence>
<dbReference type="SUPFAM" id="SSF57667">
    <property type="entry name" value="beta-beta-alpha zinc fingers"/>
    <property type="match status" value="1"/>
</dbReference>
<feature type="domain" description="U1-type" evidence="3">
    <location>
        <begin position="130"/>
        <end position="164"/>
    </location>
</feature>
<dbReference type="EMBL" id="RCHS01003824">
    <property type="protein sequence ID" value="RMX39358.1"/>
    <property type="molecule type" value="Genomic_DNA"/>
</dbReference>
<feature type="compositionally biased region" description="Polar residues" evidence="1">
    <location>
        <begin position="415"/>
        <end position="429"/>
    </location>
</feature>
<feature type="compositionally biased region" description="Polar residues" evidence="1">
    <location>
        <begin position="640"/>
        <end position="657"/>
    </location>
</feature>
<dbReference type="GO" id="GO:0003725">
    <property type="term" value="F:double-stranded RNA binding"/>
    <property type="evidence" value="ECO:0007669"/>
    <property type="project" value="TreeGrafter"/>
</dbReference>
<dbReference type="SMART" id="SM00355">
    <property type="entry name" value="ZnF_C2H2"/>
    <property type="match status" value="3"/>
</dbReference>
<dbReference type="Pfam" id="PF12874">
    <property type="entry name" value="zf-met"/>
    <property type="match status" value="1"/>
</dbReference>
<feature type="compositionally biased region" description="Polar residues" evidence="1">
    <location>
        <begin position="524"/>
        <end position="540"/>
    </location>
</feature>
<feature type="domain" description="C2H2-type" evidence="2">
    <location>
        <begin position="81"/>
        <end position="105"/>
    </location>
</feature>
<dbReference type="OrthoDB" id="5877502at2759"/>
<reference evidence="4 5" key="1">
    <citation type="journal article" date="2018" name="Sci. Rep.">
        <title>Comparative analysis of the Pocillopora damicornis genome highlights role of immune system in coral evolution.</title>
        <authorList>
            <person name="Cunning R."/>
            <person name="Bay R.A."/>
            <person name="Gillette P."/>
            <person name="Baker A.C."/>
            <person name="Traylor-Knowles N."/>
        </authorList>
    </citation>
    <scope>NUCLEOTIDE SEQUENCE [LARGE SCALE GENOMIC DNA]</scope>
    <source>
        <strain evidence="4">RSMAS</strain>
        <tissue evidence="4">Whole animal</tissue>
    </source>
</reference>
<feature type="region of interest" description="Disordered" evidence="1">
    <location>
        <begin position="186"/>
        <end position="216"/>
    </location>
</feature>
<feature type="region of interest" description="Disordered" evidence="1">
    <location>
        <begin position="1"/>
        <end position="67"/>
    </location>
</feature>
<organism evidence="4 5">
    <name type="scientific">Pocillopora damicornis</name>
    <name type="common">Cauliflower coral</name>
    <name type="synonym">Millepora damicornis</name>
    <dbReference type="NCBI Taxonomy" id="46731"/>
    <lineage>
        <taxon>Eukaryota</taxon>
        <taxon>Metazoa</taxon>
        <taxon>Cnidaria</taxon>
        <taxon>Anthozoa</taxon>
        <taxon>Hexacorallia</taxon>
        <taxon>Scleractinia</taxon>
        <taxon>Astrocoeniina</taxon>
        <taxon>Pocilloporidae</taxon>
        <taxon>Pocillopora</taxon>
    </lineage>
</organism>
<comment type="caution">
    <text evidence="4">The sequence shown here is derived from an EMBL/GenBank/DDBJ whole genome shotgun (WGS) entry which is preliminary data.</text>
</comment>
<dbReference type="SMART" id="SM00451">
    <property type="entry name" value="ZnF_U1"/>
    <property type="match status" value="3"/>
</dbReference>
<feature type="region of interest" description="Disordered" evidence="1">
    <location>
        <begin position="375"/>
        <end position="589"/>
    </location>
</feature>
<feature type="compositionally biased region" description="Gly residues" evidence="1">
    <location>
        <begin position="384"/>
        <end position="399"/>
    </location>
</feature>
<feature type="compositionally biased region" description="Gly residues" evidence="1">
    <location>
        <begin position="188"/>
        <end position="199"/>
    </location>
</feature>
<dbReference type="STRING" id="46731.A0A3M6TDE8"/>
<dbReference type="GO" id="GO:0008270">
    <property type="term" value="F:zinc ion binding"/>
    <property type="evidence" value="ECO:0007669"/>
    <property type="project" value="InterPro"/>
</dbReference>
<accession>A0A3M6TDE8</accession>
<name>A0A3M6TDE8_POCDA</name>
<dbReference type="PANTHER" id="PTHR45762:SF3">
    <property type="entry name" value="ZINC-FINGER PROTEIN AT 72D, ISOFORM B"/>
    <property type="match status" value="1"/>
</dbReference>
<feature type="domain" description="U1-type" evidence="3">
    <location>
        <begin position="255"/>
        <end position="288"/>
    </location>
</feature>
<dbReference type="GO" id="GO:0071011">
    <property type="term" value="C:precatalytic spliceosome"/>
    <property type="evidence" value="ECO:0007669"/>
    <property type="project" value="TreeGrafter"/>
</dbReference>
<feature type="region of interest" description="Disordered" evidence="1">
    <location>
        <begin position="635"/>
        <end position="657"/>
    </location>
</feature>
<feature type="domain" description="U1-type" evidence="3">
    <location>
        <begin position="78"/>
        <end position="113"/>
    </location>
</feature>
<dbReference type="InterPro" id="IPR003604">
    <property type="entry name" value="Matrin/U1-like-C_Znf_C2H2"/>
</dbReference>
<evidence type="ECO:0000259" key="3">
    <source>
        <dbReference type="SMART" id="SM00451"/>
    </source>
</evidence>
<dbReference type="InterPro" id="IPR013087">
    <property type="entry name" value="Znf_C2H2_type"/>
</dbReference>
<dbReference type="GO" id="GO:0003727">
    <property type="term" value="F:single-stranded RNA binding"/>
    <property type="evidence" value="ECO:0007669"/>
    <property type="project" value="TreeGrafter"/>
</dbReference>
<proteinExistence type="predicted"/>
<protein>
    <recommendedName>
        <fullName evidence="6">C2H2-type domain-containing protein</fullName>
    </recommendedName>
</protein>
<feature type="compositionally biased region" description="Basic and acidic residues" evidence="1">
    <location>
        <begin position="29"/>
        <end position="38"/>
    </location>
</feature>